<comment type="caution">
    <text evidence="23">The sequence shown here is derived from an EMBL/GenBank/DDBJ whole genome shotgun (WGS) entry which is preliminary data.</text>
</comment>
<comment type="catalytic activity">
    <reaction evidence="1">
        <text>chorismate = prephenate</text>
        <dbReference type="Rhea" id="RHEA:13897"/>
        <dbReference type="ChEBI" id="CHEBI:29748"/>
        <dbReference type="ChEBI" id="CHEBI:29934"/>
        <dbReference type="EC" id="5.4.99.5"/>
    </reaction>
</comment>
<evidence type="ECO:0000256" key="8">
    <source>
        <dbReference type="ARBA" id="ARBA00014401"/>
    </source>
</evidence>
<organism evidence="23 24">
    <name type="scientific">Marinoscillum luteum</name>
    <dbReference type="NCBI Taxonomy" id="861051"/>
    <lineage>
        <taxon>Bacteria</taxon>
        <taxon>Pseudomonadati</taxon>
        <taxon>Bacteroidota</taxon>
        <taxon>Cytophagia</taxon>
        <taxon>Cytophagales</taxon>
        <taxon>Reichenbachiellaceae</taxon>
        <taxon>Marinoscillum</taxon>
    </lineage>
</organism>
<dbReference type="Proteomes" id="UP001610063">
    <property type="component" value="Unassembled WGS sequence"/>
</dbReference>
<keyword evidence="12" id="KW-0584">Phenylalanine biosynthesis</keyword>
<dbReference type="EC" id="4.2.1.51" evidence="7"/>
<dbReference type="InterPro" id="IPR036979">
    <property type="entry name" value="CM_dom_sf"/>
</dbReference>
<evidence type="ECO:0000256" key="10">
    <source>
        <dbReference type="ARBA" id="ARBA00022605"/>
    </source>
</evidence>
<evidence type="ECO:0000256" key="4">
    <source>
        <dbReference type="ARBA" id="ARBA00004741"/>
    </source>
</evidence>
<dbReference type="SUPFAM" id="SSF53850">
    <property type="entry name" value="Periplasmic binding protein-like II"/>
    <property type="match status" value="1"/>
</dbReference>
<feature type="coiled-coil region" evidence="19">
    <location>
        <begin position="2"/>
        <end position="29"/>
    </location>
</feature>
<sequence>MLEEFRKEIDQLDDELIKLLNKRMDIVQEVGKLKRSDKSAIYRPEREKAIIDRLTANSQGILNRAAIEAIFFEIFAVSRNYELPERIAYLGPEGSFTHQAAESRYGAMSDYIPLDSITSVFESVKTSRARFGVVPIENNQEGTVQETIDLLAQHKLSIAAEIVLPIHFAFASKEENLENIKTVYSRDIAFRQCKNFLNDYFKHPVKLVPVSSTSRACQIAGGEDGAAAICAPIAARQYTLPILYSNIQDSADNQTRFLIISQNFVNQVSGQDKTSVIANLPDEPGSLVRFLQNFQNAGINLCKVESRPAKEGTTFKYVFFVEFEGHFNEPKVQNTIQPYKNNITWLGSYVQLC</sequence>
<evidence type="ECO:0000256" key="14">
    <source>
        <dbReference type="ARBA" id="ARBA00023239"/>
    </source>
</evidence>
<dbReference type="SUPFAM" id="SSF55021">
    <property type="entry name" value="ACT-like"/>
    <property type="match status" value="1"/>
</dbReference>
<evidence type="ECO:0000256" key="5">
    <source>
        <dbReference type="ARBA" id="ARBA00004817"/>
    </source>
</evidence>
<evidence type="ECO:0000259" key="20">
    <source>
        <dbReference type="PROSITE" id="PS51168"/>
    </source>
</evidence>
<dbReference type="Gene3D" id="1.20.59.10">
    <property type="entry name" value="Chorismate mutase"/>
    <property type="match status" value="1"/>
</dbReference>
<evidence type="ECO:0000256" key="7">
    <source>
        <dbReference type="ARBA" id="ARBA00013147"/>
    </source>
</evidence>
<dbReference type="InterPro" id="IPR002701">
    <property type="entry name" value="CM_II_prokaryot"/>
</dbReference>
<evidence type="ECO:0000256" key="19">
    <source>
        <dbReference type="SAM" id="Coils"/>
    </source>
</evidence>
<evidence type="ECO:0000256" key="15">
    <source>
        <dbReference type="ARBA" id="ARBA00023268"/>
    </source>
</evidence>
<comment type="pathway">
    <text evidence="5">Metabolic intermediate biosynthesis; prephenate biosynthesis; prephenate from chorismate: step 1/1.</text>
</comment>
<dbReference type="PANTHER" id="PTHR21022">
    <property type="entry name" value="PREPHENATE DEHYDRATASE P PROTEIN"/>
    <property type="match status" value="1"/>
</dbReference>
<dbReference type="InterPro" id="IPR018528">
    <property type="entry name" value="Preph_deHydtase_CS"/>
</dbReference>
<evidence type="ECO:0000256" key="16">
    <source>
        <dbReference type="ARBA" id="ARBA00031175"/>
    </source>
</evidence>
<dbReference type="InterPro" id="IPR045865">
    <property type="entry name" value="ACT-like_dom_sf"/>
</dbReference>
<comment type="pathway">
    <text evidence="4">Amino-acid biosynthesis; L-phenylalanine biosynthesis; phenylpyruvate from prephenate: step 1/1.</text>
</comment>
<dbReference type="PIRSF" id="PIRSF001500">
    <property type="entry name" value="Chor_mut_pdt_Ppr"/>
    <property type="match status" value="1"/>
</dbReference>
<dbReference type="InterPro" id="IPR001086">
    <property type="entry name" value="Preph_deHydtase"/>
</dbReference>
<dbReference type="PROSITE" id="PS00857">
    <property type="entry name" value="PREPHENATE_DEHYDR_1"/>
    <property type="match status" value="1"/>
</dbReference>
<dbReference type="InterPro" id="IPR036263">
    <property type="entry name" value="Chorismate_II_sf"/>
</dbReference>
<keyword evidence="9" id="KW-0963">Cytoplasm</keyword>
<dbReference type="CDD" id="cd04905">
    <property type="entry name" value="ACT_CM-PDT"/>
    <property type="match status" value="1"/>
</dbReference>
<dbReference type="NCBIfam" id="TIGR01807">
    <property type="entry name" value="CM_P2"/>
    <property type="match status" value="1"/>
</dbReference>
<dbReference type="CDD" id="cd13630">
    <property type="entry name" value="PBP2_PDT_1"/>
    <property type="match status" value="1"/>
</dbReference>
<dbReference type="Gene3D" id="3.30.70.260">
    <property type="match status" value="1"/>
</dbReference>
<evidence type="ECO:0000256" key="1">
    <source>
        <dbReference type="ARBA" id="ARBA00000824"/>
    </source>
</evidence>
<keyword evidence="19" id="KW-0175">Coiled coil</keyword>
<evidence type="ECO:0000256" key="18">
    <source>
        <dbReference type="ARBA" id="ARBA00047848"/>
    </source>
</evidence>
<evidence type="ECO:0000256" key="11">
    <source>
        <dbReference type="ARBA" id="ARBA00023141"/>
    </source>
</evidence>
<evidence type="ECO:0000256" key="6">
    <source>
        <dbReference type="ARBA" id="ARBA00012404"/>
    </source>
</evidence>
<evidence type="ECO:0000313" key="23">
    <source>
        <dbReference type="EMBL" id="MFH6983294.1"/>
    </source>
</evidence>
<evidence type="ECO:0000256" key="9">
    <source>
        <dbReference type="ARBA" id="ARBA00022490"/>
    </source>
</evidence>
<dbReference type="Gene3D" id="3.40.190.10">
    <property type="entry name" value="Periplasmic binding protein-like II"/>
    <property type="match status" value="2"/>
</dbReference>
<keyword evidence="24" id="KW-1185">Reference proteome</keyword>
<dbReference type="NCBIfam" id="NF008865">
    <property type="entry name" value="PRK11898.1"/>
    <property type="match status" value="1"/>
</dbReference>
<dbReference type="PROSITE" id="PS51171">
    <property type="entry name" value="PREPHENATE_DEHYDR_3"/>
    <property type="match status" value="1"/>
</dbReference>
<reference evidence="23 24" key="1">
    <citation type="journal article" date="2013" name="Int. J. Syst. Evol. Microbiol.">
        <title>Marinoscillum luteum sp. nov., isolated from marine sediment.</title>
        <authorList>
            <person name="Cha I.T."/>
            <person name="Park S.J."/>
            <person name="Kim S.J."/>
            <person name="Kim J.G."/>
            <person name="Jung M.Y."/>
            <person name="Shin K.S."/>
            <person name="Kwon K.K."/>
            <person name="Yang S.H."/>
            <person name="Seo Y.S."/>
            <person name="Rhee S.K."/>
        </authorList>
    </citation>
    <scope>NUCLEOTIDE SEQUENCE [LARGE SCALE GENOMIC DNA]</scope>
    <source>
        <strain evidence="23 24">KCTC 23939</strain>
    </source>
</reference>
<evidence type="ECO:0000256" key="2">
    <source>
        <dbReference type="ARBA" id="ARBA00002364"/>
    </source>
</evidence>
<comment type="function">
    <text evidence="2">Catalyzes the Claisen rearrangement of chorismate to prephenate and the decarboxylation/dehydration of prephenate to phenylpyruvate.</text>
</comment>
<evidence type="ECO:0000313" key="24">
    <source>
        <dbReference type="Proteomes" id="UP001610063"/>
    </source>
</evidence>
<feature type="domain" description="Chorismate mutase" evidence="20">
    <location>
        <begin position="1"/>
        <end position="86"/>
    </location>
</feature>
<protein>
    <recommendedName>
        <fullName evidence="8">Bifunctional chorismate mutase/prephenate dehydratase</fullName>
        <ecNumber evidence="7">4.2.1.51</ecNumber>
        <ecNumber evidence="6">5.4.99.5</ecNumber>
    </recommendedName>
    <alternativeName>
        <fullName evidence="17">Chorismate mutase-prephenate dehydratase</fullName>
    </alternativeName>
    <alternativeName>
        <fullName evidence="16">p-protein</fullName>
    </alternativeName>
</protein>
<dbReference type="Pfam" id="PF01817">
    <property type="entry name" value="CM_2"/>
    <property type="match status" value="1"/>
</dbReference>
<accession>A0ABW7N738</accession>
<evidence type="ECO:0000259" key="21">
    <source>
        <dbReference type="PROSITE" id="PS51171"/>
    </source>
</evidence>
<dbReference type="PROSITE" id="PS51168">
    <property type="entry name" value="CHORISMATE_MUT_2"/>
    <property type="match status" value="1"/>
</dbReference>
<name>A0ABW7N738_9BACT</name>
<evidence type="ECO:0000256" key="3">
    <source>
        <dbReference type="ARBA" id="ARBA00004496"/>
    </source>
</evidence>
<keyword evidence="10" id="KW-0028">Amino-acid biosynthesis</keyword>
<evidence type="ECO:0000259" key="22">
    <source>
        <dbReference type="PROSITE" id="PS51671"/>
    </source>
</evidence>
<dbReference type="PROSITE" id="PS51671">
    <property type="entry name" value="ACT"/>
    <property type="match status" value="1"/>
</dbReference>
<dbReference type="RefSeq" id="WP_395416861.1">
    <property type="nucleotide sequence ID" value="NZ_JBIPKE010000014.1"/>
</dbReference>
<dbReference type="EMBL" id="JBIPKE010000014">
    <property type="protein sequence ID" value="MFH6983294.1"/>
    <property type="molecule type" value="Genomic_DNA"/>
</dbReference>
<dbReference type="PANTHER" id="PTHR21022:SF19">
    <property type="entry name" value="PREPHENATE DEHYDRATASE-RELATED"/>
    <property type="match status" value="1"/>
</dbReference>
<comment type="catalytic activity">
    <reaction evidence="18">
        <text>prephenate + H(+) = 3-phenylpyruvate + CO2 + H2O</text>
        <dbReference type="Rhea" id="RHEA:21648"/>
        <dbReference type="ChEBI" id="CHEBI:15377"/>
        <dbReference type="ChEBI" id="CHEBI:15378"/>
        <dbReference type="ChEBI" id="CHEBI:16526"/>
        <dbReference type="ChEBI" id="CHEBI:18005"/>
        <dbReference type="ChEBI" id="CHEBI:29934"/>
        <dbReference type="EC" id="4.2.1.51"/>
    </reaction>
</comment>
<gene>
    <name evidence="23" type="primary">pheA</name>
    <name evidence="23" type="ORF">ACHKAR_07590</name>
</gene>
<dbReference type="InterPro" id="IPR008242">
    <property type="entry name" value="Chor_mutase/pphenate_deHydtase"/>
</dbReference>
<dbReference type="SMART" id="SM00830">
    <property type="entry name" value="CM_2"/>
    <property type="match status" value="1"/>
</dbReference>
<evidence type="ECO:0000256" key="12">
    <source>
        <dbReference type="ARBA" id="ARBA00023222"/>
    </source>
</evidence>
<keyword evidence="11" id="KW-0057">Aromatic amino acid biosynthesis</keyword>
<dbReference type="InterPro" id="IPR010957">
    <property type="entry name" value="G/b/e-P-prot_chorismate_mutase"/>
</dbReference>
<keyword evidence="14 23" id="KW-0456">Lyase</keyword>
<evidence type="ECO:0000256" key="17">
    <source>
        <dbReference type="ARBA" id="ARBA00031520"/>
    </source>
</evidence>
<feature type="domain" description="ACT" evidence="22">
    <location>
        <begin position="275"/>
        <end position="353"/>
    </location>
</feature>
<dbReference type="Pfam" id="PF00800">
    <property type="entry name" value="PDT"/>
    <property type="match status" value="1"/>
</dbReference>
<dbReference type="GO" id="GO:0004664">
    <property type="term" value="F:prephenate dehydratase activity"/>
    <property type="evidence" value="ECO:0007669"/>
    <property type="project" value="UniProtKB-EC"/>
</dbReference>
<evidence type="ECO:0000256" key="13">
    <source>
        <dbReference type="ARBA" id="ARBA00023235"/>
    </source>
</evidence>
<comment type="subcellular location">
    <subcellularLocation>
        <location evidence="3">Cytoplasm</location>
    </subcellularLocation>
</comment>
<dbReference type="EC" id="5.4.99.5" evidence="6"/>
<dbReference type="InterPro" id="IPR002912">
    <property type="entry name" value="ACT_dom"/>
</dbReference>
<dbReference type="SUPFAM" id="SSF48600">
    <property type="entry name" value="Chorismate mutase II"/>
    <property type="match status" value="1"/>
</dbReference>
<proteinExistence type="predicted"/>
<keyword evidence="15" id="KW-0511">Multifunctional enzyme</keyword>
<feature type="domain" description="Prephenate dehydratase" evidence="21">
    <location>
        <begin position="86"/>
        <end position="262"/>
    </location>
</feature>
<keyword evidence="13" id="KW-0413">Isomerase</keyword>